<evidence type="ECO:0000256" key="2">
    <source>
        <dbReference type="ARBA" id="ARBA00022741"/>
    </source>
</evidence>
<dbReference type="Proteomes" id="UP000002357">
    <property type="component" value="Plasmid pSCL4"/>
</dbReference>
<geneLocation type="plasmid" evidence="6 7">
    <name>pSCL4</name>
</geneLocation>
<name>D5SJL0_STRCL</name>
<dbReference type="GO" id="GO:0016887">
    <property type="term" value="F:ATP hydrolysis activity"/>
    <property type="evidence" value="ECO:0007669"/>
    <property type="project" value="InterPro"/>
</dbReference>
<evidence type="ECO:0000256" key="3">
    <source>
        <dbReference type="ARBA" id="ARBA00022840"/>
    </source>
</evidence>
<gene>
    <name evidence="6" type="ORF">SCLAV_p0616</name>
</gene>
<dbReference type="GO" id="GO:0005524">
    <property type="term" value="F:ATP binding"/>
    <property type="evidence" value="ECO:0007669"/>
    <property type="project" value="UniProtKB-KW"/>
</dbReference>
<dbReference type="SMART" id="SM00382">
    <property type="entry name" value="AAA"/>
    <property type="match status" value="2"/>
</dbReference>
<feature type="domain" description="ABC transporter" evidence="5">
    <location>
        <begin position="46"/>
        <end position="278"/>
    </location>
</feature>
<accession>D5SJL0</accession>
<dbReference type="PANTHER" id="PTHR19211">
    <property type="entry name" value="ATP-BINDING TRANSPORT PROTEIN-RELATED"/>
    <property type="match status" value="1"/>
</dbReference>
<keyword evidence="3 6" id="KW-0067">ATP-binding</keyword>
<dbReference type="PANTHER" id="PTHR19211:SF6">
    <property type="entry name" value="BLL7188 PROTEIN"/>
    <property type="match status" value="1"/>
</dbReference>
<sequence>MSDHRSAHGRGRRGLFVVPFPLSSRAVPSPLPSSRARYSAMSNASVVCSNLSFSWPDGTPVFENLSFSLGEGRTGLVAPNGSGKSTLLRLIAGELRPRAGSVQVAGALGHLPQNLPLTSDLTVAEVLGIAAVVRAIDAVESGDVAEEHFTTIGDDWDIEERTRAQLDRLGLGGLALDRRLGTLSGGRIVSLGLAAQLLKRPAVLLLDEPTNNLDLAARHRLYDVLTEFTGCLLLVSHDRALLDRMERIVELERRELRFYGGDFTAYEATVRAEQDVAEKNVRNAEQELKREKREMQQARERAERRQSNAARTLKNAGLPRIFAGNMKRGAQESAGRAGQTHAGRVGEARARLDEAGRALRDEQRLTLDLPDTDVPAGRTLFIGEELRVRLGDRPVFGEEGVGLTVRGPERIALTGPNGAGKSTLLRLITGDLAPDSGGIRRADGRPAHLSQRLDLLDPDRTVAENFADAAPHRTEAERMNLLARFLFRGARAHLPVRVLSGGERLRATLACVLYADPAPQLLLLDEPTNNLDLVSTGQLESALNAYRGAFVIVSHDERFLREIGVNRWLRLADGALTETGAPRR</sequence>
<dbReference type="eggNOG" id="COG0488">
    <property type="taxonomic scope" value="Bacteria"/>
</dbReference>
<dbReference type="CDD" id="cd03221">
    <property type="entry name" value="ABCF_EF-3"/>
    <property type="match status" value="2"/>
</dbReference>
<dbReference type="InterPro" id="IPR003593">
    <property type="entry name" value="AAA+_ATPase"/>
</dbReference>
<feature type="domain" description="ABC transporter" evidence="5">
    <location>
        <begin position="381"/>
        <end position="584"/>
    </location>
</feature>
<evidence type="ECO:0000256" key="1">
    <source>
        <dbReference type="ARBA" id="ARBA00022737"/>
    </source>
</evidence>
<dbReference type="InterPro" id="IPR003439">
    <property type="entry name" value="ABC_transporter-like_ATP-bd"/>
</dbReference>
<feature type="compositionally biased region" description="Basic and acidic residues" evidence="4">
    <location>
        <begin position="287"/>
        <end position="306"/>
    </location>
</feature>
<dbReference type="PROSITE" id="PS50893">
    <property type="entry name" value="ABC_TRANSPORTER_2"/>
    <property type="match status" value="2"/>
</dbReference>
<protein>
    <submittedName>
        <fullName evidence="6">ABC transporter ATP-binding protein</fullName>
    </submittedName>
</protein>
<keyword evidence="1" id="KW-0677">Repeat</keyword>
<dbReference type="SUPFAM" id="SSF52540">
    <property type="entry name" value="P-loop containing nucleoside triphosphate hydrolases"/>
    <property type="match status" value="2"/>
</dbReference>
<dbReference type="InterPro" id="IPR027417">
    <property type="entry name" value="P-loop_NTPase"/>
</dbReference>
<proteinExistence type="predicted"/>
<evidence type="ECO:0000313" key="7">
    <source>
        <dbReference type="Proteomes" id="UP000002357"/>
    </source>
</evidence>
<dbReference type="AlphaFoldDB" id="D5SJL0"/>
<keyword evidence="7" id="KW-1185">Reference proteome</keyword>
<dbReference type="Pfam" id="PF00005">
    <property type="entry name" value="ABC_tran"/>
    <property type="match status" value="2"/>
</dbReference>
<reference evidence="6 7" key="1">
    <citation type="journal article" date="2010" name="Genome Biol. Evol.">
        <title>The sequence of a 1.8-mb bacterial linear plasmid reveals a rich evolutionary reservoir of secondary metabolic pathways.</title>
        <authorList>
            <person name="Medema M.H."/>
            <person name="Trefzer A."/>
            <person name="Kovalchuk A."/>
            <person name="van den Berg M."/>
            <person name="Mueller U."/>
            <person name="Heijne W."/>
            <person name="Wu L."/>
            <person name="Alam M.T."/>
            <person name="Ronning C.M."/>
            <person name="Nierman W.C."/>
            <person name="Bovenberg R.A.L."/>
            <person name="Breitling R."/>
            <person name="Takano E."/>
        </authorList>
    </citation>
    <scope>NUCLEOTIDE SEQUENCE [LARGE SCALE GENOMIC DNA]</scope>
    <source>
        <strain evidence="7">ATCC 27064 / DSM 738 / JCM 4710 / NBRC 13307 / NCIMB 12785 / NRRL 3585 / VKM Ac-602</strain>
        <plasmid evidence="6">pSCL4</plasmid>
    </source>
</reference>
<organism evidence="6 7">
    <name type="scientific">Streptomyces clavuligerus</name>
    <dbReference type="NCBI Taxonomy" id="1901"/>
    <lineage>
        <taxon>Bacteria</taxon>
        <taxon>Bacillati</taxon>
        <taxon>Actinomycetota</taxon>
        <taxon>Actinomycetes</taxon>
        <taxon>Kitasatosporales</taxon>
        <taxon>Streptomycetaceae</taxon>
        <taxon>Streptomyces</taxon>
    </lineage>
</organism>
<dbReference type="FunFam" id="3.40.50.300:FF:001320">
    <property type="entry name" value="Heme ABC transporter ATP-binding protein"/>
    <property type="match status" value="1"/>
</dbReference>
<evidence type="ECO:0000259" key="5">
    <source>
        <dbReference type="PROSITE" id="PS50893"/>
    </source>
</evidence>
<feature type="region of interest" description="Disordered" evidence="4">
    <location>
        <begin position="287"/>
        <end position="308"/>
    </location>
</feature>
<keyword evidence="6" id="KW-0614">Plasmid</keyword>
<keyword evidence="2" id="KW-0547">Nucleotide-binding</keyword>
<dbReference type="InterPro" id="IPR050611">
    <property type="entry name" value="ABCF"/>
</dbReference>
<dbReference type="EMBL" id="CM000914">
    <property type="protein sequence ID" value="EFG04103.2"/>
    <property type="molecule type" value="Genomic_DNA"/>
</dbReference>
<dbReference type="FunFam" id="3.40.50.300:FF:000597">
    <property type="entry name" value="ABC transporter ATP-binding protein"/>
    <property type="match status" value="1"/>
</dbReference>
<evidence type="ECO:0000256" key="4">
    <source>
        <dbReference type="SAM" id="MobiDB-lite"/>
    </source>
</evidence>
<dbReference type="Gene3D" id="3.40.50.300">
    <property type="entry name" value="P-loop containing nucleotide triphosphate hydrolases"/>
    <property type="match status" value="2"/>
</dbReference>
<evidence type="ECO:0000313" key="6">
    <source>
        <dbReference type="EMBL" id="EFG04103.2"/>
    </source>
</evidence>